<feature type="domain" description="VWFA" evidence="3">
    <location>
        <begin position="416"/>
        <end position="614"/>
    </location>
</feature>
<accession>A0ABU2H6Q7</accession>
<dbReference type="Pfam" id="PF00092">
    <property type="entry name" value="VWA"/>
    <property type="match status" value="1"/>
</dbReference>
<dbReference type="SUPFAM" id="SSF53850">
    <property type="entry name" value="Periplasmic binding protein-like II"/>
    <property type="match status" value="1"/>
</dbReference>
<dbReference type="SMART" id="SM00327">
    <property type="entry name" value="VWA"/>
    <property type="match status" value="1"/>
</dbReference>
<sequence length="626" mass="66882">MARRDSSDTSSGAESRSARRRRSRPRRGNRGWAFLAFTSALVVLVGAGVTGWYVLRGAGACIAGTTQVEIASAPELSPALSELASRFHDGDPDADPHCVSVEIQERDPANVAYAITGMGPTTGDSDADVWIPDSSLWAELVIYGAGLDQIDNTDVSVATSPLVLASTGSAAEAIDATSWSGVTPTAPPDGSEPESPPVQVVDPVRSSQGLATLALVNNALEAEHGSDPTENEDEQPVASPELVAALQSMQASTAHDEEGAFAQLAGLPPEEADEADEANETDEAAADEEHANTDGAVIALSEQAVHRYNTEYPDHAAQVNYPEEGTFTLDYPYLLRTTDPEVTDAAETFLDYITTSDAEERIRARGFRSPDGTVDTTVLDDEAGFAEEMPESLPKPGGSTVATLTSTWNQLQLPSRVLTLMDVSGSMLSEVPGTDLTRMQAATASANDGLQMFPDNAELGTWEFSLDINDGLDYREAVPIRPLGTEVNGHTHREELARHLTELEPIPDGGTALYDTVFAAYQELQRDYSPNHISTILLLTDGDDTKDDGLSLDELTTALEEESGDEERPISIIIVSFGPDVDQEPMEEIADTLDGRAYATNDPTEIGDIFLEAFTLRTAEAAAEEH</sequence>
<dbReference type="RefSeq" id="WP_310912516.1">
    <property type="nucleotide sequence ID" value="NZ_JAVLVT010000005.1"/>
</dbReference>
<keyword evidence="2" id="KW-0472">Membrane</keyword>
<dbReference type="SUPFAM" id="SSF53300">
    <property type="entry name" value="vWA-like"/>
    <property type="match status" value="1"/>
</dbReference>
<evidence type="ECO:0000256" key="1">
    <source>
        <dbReference type="SAM" id="MobiDB-lite"/>
    </source>
</evidence>
<dbReference type="Gene3D" id="3.40.50.410">
    <property type="entry name" value="von Willebrand factor, type A domain"/>
    <property type="match status" value="1"/>
</dbReference>
<feature type="compositionally biased region" description="Acidic residues" evidence="1">
    <location>
        <begin position="270"/>
        <end position="286"/>
    </location>
</feature>
<feature type="region of interest" description="Disordered" evidence="1">
    <location>
        <begin position="175"/>
        <end position="201"/>
    </location>
</feature>
<name>A0ABU2H6Q7_9ACTN</name>
<feature type="region of interest" description="Disordered" evidence="1">
    <location>
        <begin position="270"/>
        <end position="291"/>
    </location>
</feature>
<feature type="region of interest" description="Disordered" evidence="1">
    <location>
        <begin position="1"/>
        <end position="25"/>
    </location>
</feature>
<reference evidence="5" key="1">
    <citation type="submission" date="2023-07" db="EMBL/GenBank/DDBJ databases">
        <title>Novel species in the genus Lipingzhangella isolated from Sambhar Salt Lake.</title>
        <authorList>
            <person name="Jiya N."/>
            <person name="Kajale S."/>
            <person name="Sharma A."/>
        </authorList>
    </citation>
    <scope>NUCLEOTIDE SEQUENCE [LARGE SCALE GENOMIC DNA]</scope>
    <source>
        <strain evidence="5">LS1_29</strain>
    </source>
</reference>
<dbReference type="InterPro" id="IPR036465">
    <property type="entry name" value="vWFA_dom_sf"/>
</dbReference>
<dbReference type="EMBL" id="JAVLVT010000005">
    <property type="protein sequence ID" value="MDS1270963.1"/>
    <property type="molecule type" value="Genomic_DNA"/>
</dbReference>
<evidence type="ECO:0000256" key="2">
    <source>
        <dbReference type="SAM" id="Phobius"/>
    </source>
</evidence>
<keyword evidence="2" id="KW-1133">Transmembrane helix</keyword>
<dbReference type="InterPro" id="IPR002035">
    <property type="entry name" value="VWF_A"/>
</dbReference>
<evidence type="ECO:0000313" key="5">
    <source>
        <dbReference type="Proteomes" id="UP001250214"/>
    </source>
</evidence>
<keyword evidence="5" id="KW-1185">Reference proteome</keyword>
<dbReference type="Proteomes" id="UP001250214">
    <property type="component" value="Unassembled WGS sequence"/>
</dbReference>
<proteinExistence type="predicted"/>
<organism evidence="4 5">
    <name type="scientific">Lipingzhangella rawalii</name>
    <dbReference type="NCBI Taxonomy" id="2055835"/>
    <lineage>
        <taxon>Bacteria</taxon>
        <taxon>Bacillati</taxon>
        <taxon>Actinomycetota</taxon>
        <taxon>Actinomycetes</taxon>
        <taxon>Streptosporangiales</taxon>
        <taxon>Nocardiopsidaceae</taxon>
        <taxon>Lipingzhangella</taxon>
    </lineage>
</organism>
<dbReference type="Pfam" id="PF13531">
    <property type="entry name" value="SBP_bac_11"/>
    <property type="match status" value="1"/>
</dbReference>
<gene>
    <name evidence="4" type="ORF">RIF23_11705</name>
</gene>
<evidence type="ECO:0000313" key="4">
    <source>
        <dbReference type="EMBL" id="MDS1270963.1"/>
    </source>
</evidence>
<protein>
    <submittedName>
        <fullName evidence="4">Substrate-binding domain-containing protein</fullName>
    </submittedName>
</protein>
<comment type="caution">
    <text evidence="4">The sequence shown here is derived from an EMBL/GenBank/DDBJ whole genome shotgun (WGS) entry which is preliminary data.</text>
</comment>
<dbReference type="PROSITE" id="PS50234">
    <property type="entry name" value="VWFA"/>
    <property type="match status" value="1"/>
</dbReference>
<evidence type="ECO:0000259" key="3">
    <source>
        <dbReference type="PROSITE" id="PS50234"/>
    </source>
</evidence>
<keyword evidence="2" id="KW-0812">Transmembrane</keyword>
<feature type="transmembrane region" description="Helical" evidence="2">
    <location>
        <begin position="31"/>
        <end position="55"/>
    </location>
</feature>